<organism evidence="1 2">
    <name type="scientific">Pseudonocardia hispaniensis</name>
    <dbReference type="NCBI Taxonomy" id="904933"/>
    <lineage>
        <taxon>Bacteria</taxon>
        <taxon>Bacillati</taxon>
        <taxon>Actinomycetota</taxon>
        <taxon>Actinomycetes</taxon>
        <taxon>Pseudonocardiales</taxon>
        <taxon>Pseudonocardiaceae</taxon>
        <taxon>Pseudonocardia</taxon>
    </lineage>
</organism>
<evidence type="ECO:0000313" key="2">
    <source>
        <dbReference type="Proteomes" id="UP001596302"/>
    </source>
</evidence>
<keyword evidence="2" id="KW-1185">Reference proteome</keyword>
<evidence type="ECO:0000313" key="1">
    <source>
        <dbReference type="EMBL" id="MFC5993813.1"/>
    </source>
</evidence>
<dbReference type="EMBL" id="JBHSQW010000012">
    <property type="protein sequence ID" value="MFC5993813.1"/>
    <property type="molecule type" value="Genomic_DNA"/>
</dbReference>
<sequence>MRTEPPPERRLKFYGLNDYGTYYQARQAIEVIEQYDPGVSPQCMADVLELYNAQLFIENDLVPISYRATEREAIKGRIPEIRKAVARYFNSIDDANIEDRIVDVDYSHHDDLLTLLAKFKVFQRCAAEPLLAALDETKVGLRQMLACRDLVRSYNEELRMRVVSTPMNAEHILHKNLEKGGESSIHLPSSLTPGDMRALIEAYLDEEDANPNFVKLVSLARVSAKHGIDARLKLKAKRKYDAWVEDFFKTESGIRTGCEVAISDQQDEPKECTIDGLSIKLSFSRKWLEEGLDYPTILNNFIYLFEFVDSRMILTLPSYMARLGTLERVIGITGAQDYPVGTAFRTSENLSTLCVVAYDRFLRLHGVELESVISWFFADYLNLEFGASAFKFVPSSVTASYLERCRHLFSEMESVVRQYTLYVENGELDRDLLLMSSEQVRYKEIPSLIDGKYVYPSDSSTFQRIMHLMFSDQSGLAYINETLKADDAATLISRNQITVNEFHDYQKSYLDFLTQVGILELDNGCVRFVDAGQVRFLRSLYYTEAASYFHYPTSVRAAIDQMVTAGWLVQEKTLLTRAEASYYNYCLNQSEFSNGPDLRNKYLHGSQVDASNADEHFATYVIALKLLVALVIKMNDDFWLKAET</sequence>
<evidence type="ECO:0008006" key="3">
    <source>
        <dbReference type="Google" id="ProtNLM"/>
    </source>
</evidence>
<proteinExistence type="predicted"/>
<comment type="caution">
    <text evidence="1">The sequence shown here is derived from an EMBL/GenBank/DDBJ whole genome shotgun (WGS) entry which is preliminary data.</text>
</comment>
<protein>
    <recommendedName>
        <fullName evidence="3">DUF4209 domain-containing protein</fullName>
    </recommendedName>
</protein>
<dbReference type="Proteomes" id="UP001596302">
    <property type="component" value="Unassembled WGS sequence"/>
</dbReference>
<accession>A0ABW1IZ66</accession>
<reference evidence="2" key="1">
    <citation type="journal article" date="2019" name="Int. J. Syst. Evol. Microbiol.">
        <title>The Global Catalogue of Microorganisms (GCM) 10K type strain sequencing project: providing services to taxonomists for standard genome sequencing and annotation.</title>
        <authorList>
            <consortium name="The Broad Institute Genomics Platform"/>
            <consortium name="The Broad Institute Genome Sequencing Center for Infectious Disease"/>
            <person name="Wu L."/>
            <person name="Ma J."/>
        </authorList>
    </citation>
    <scope>NUCLEOTIDE SEQUENCE [LARGE SCALE GENOMIC DNA]</scope>
    <source>
        <strain evidence="2">CCM 8391</strain>
    </source>
</reference>
<dbReference type="RefSeq" id="WP_379583797.1">
    <property type="nucleotide sequence ID" value="NZ_JBHSQW010000012.1"/>
</dbReference>
<name>A0ABW1IZ66_9PSEU</name>
<gene>
    <name evidence="1" type="ORF">ACFQE5_06255</name>
</gene>